<organism evidence="2 3">
    <name type="scientific">Gossypium klotzschianum</name>
    <dbReference type="NCBI Taxonomy" id="34286"/>
    <lineage>
        <taxon>Eukaryota</taxon>
        <taxon>Viridiplantae</taxon>
        <taxon>Streptophyta</taxon>
        <taxon>Embryophyta</taxon>
        <taxon>Tracheophyta</taxon>
        <taxon>Spermatophyta</taxon>
        <taxon>Magnoliopsida</taxon>
        <taxon>eudicotyledons</taxon>
        <taxon>Gunneridae</taxon>
        <taxon>Pentapetalae</taxon>
        <taxon>rosids</taxon>
        <taxon>malvids</taxon>
        <taxon>Malvales</taxon>
        <taxon>Malvaceae</taxon>
        <taxon>Malvoideae</taxon>
        <taxon>Gossypium</taxon>
    </lineage>
</organism>
<sequence length="387" mass="43042">MLVHCVKSSLSKCLDQFQHLTGHLAAVEHDDNTTSVFFDCNNGRALFVHAVIDEVSSRDIIEPVYVPSFVDSVFSLRGVKNCQGTVEPLVAVQVTKLIDGAFINISINHSIMDGASFFYAFSSCLEIVNGSSSLSKPLVFQRCFLNNNTIDNFHTIRIPNSYIKQIANEADDAPSDVKIDPDQETSYCLLTDARKRIRGLSEAYFGNALQIETVTMKVKELLIFLNRVSSCRPNDSHLNNRPQLDAFDAMVTGFELRPVTLDNGFDNAAWQMNKVVASCHEEKLRNFFECWKQCPKLTRLSNLAPNIVVVTSGSPRFDIYGGNTGLGRPVAIRSGSGNKFDGRATVQSRKEDESIDIEVCLPVETFEAMEKDKEFMGTVSIKSKLKS</sequence>
<keyword evidence="3" id="KW-1185">Reference proteome</keyword>
<dbReference type="Pfam" id="PF02458">
    <property type="entry name" value="Transferase"/>
    <property type="match status" value="2"/>
</dbReference>
<dbReference type="InterPro" id="IPR023213">
    <property type="entry name" value="CAT-like_dom_sf"/>
</dbReference>
<dbReference type="OrthoDB" id="940807at2759"/>
<dbReference type="GO" id="GO:0016740">
    <property type="term" value="F:transferase activity"/>
    <property type="evidence" value="ECO:0007669"/>
    <property type="project" value="UniProtKB-KW"/>
</dbReference>
<reference evidence="2 3" key="1">
    <citation type="journal article" date="2019" name="Genome Biol. Evol.">
        <title>Insights into the evolution of the New World diploid cottons (Gossypium, subgenus Houzingenia) based on genome sequencing.</title>
        <authorList>
            <person name="Grover C.E."/>
            <person name="Arick M.A. 2nd"/>
            <person name="Thrash A."/>
            <person name="Conover J.L."/>
            <person name="Sanders W.S."/>
            <person name="Peterson D.G."/>
            <person name="Frelichowski J.E."/>
            <person name="Scheffler J.A."/>
            <person name="Scheffler B.E."/>
            <person name="Wendel J.F."/>
        </authorList>
    </citation>
    <scope>NUCLEOTIDE SEQUENCE [LARGE SCALE GENOMIC DNA]</scope>
    <source>
        <strain evidence="2">57</strain>
        <tissue evidence="2">Leaf</tissue>
    </source>
</reference>
<dbReference type="PANTHER" id="PTHR31896">
    <property type="entry name" value="FAMILY REGULATORY PROTEIN, PUTATIVE (AFU_ORTHOLOGUE AFUA_3G14730)-RELATED"/>
    <property type="match status" value="1"/>
</dbReference>
<dbReference type="InterPro" id="IPR051283">
    <property type="entry name" value="Sec_Metabolite_Acyltrans"/>
</dbReference>
<protein>
    <recommendedName>
        <fullName evidence="4">Transferase family protein</fullName>
    </recommendedName>
</protein>
<proteinExistence type="predicted"/>
<evidence type="ECO:0000313" key="2">
    <source>
        <dbReference type="EMBL" id="MBA0658656.1"/>
    </source>
</evidence>
<gene>
    <name evidence="2" type="ORF">Goklo_010841</name>
</gene>
<keyword evidence="1" id="KW-0808">Transferase</keyword>
<evidence type="ECO:0000313" key="3">
    <source>
        <dbReference type="Proteomes" id="UP000593573"/>
    </source>
</evidence>
<evidence type="ECO:0000256" key="1">
    <source>
        <dbReference type="ARBA" id="ARBA00022679"/>
    </source>
</evidence>
<comment type="caution">
    <text evidence="2">The sequence shown here is derived from an EMBL/GenBank/DDBJ whole genome shotgun (WGS) entry which is preliminary data.</text>
</comment>
<dbReference type="EMBL" id="JABFAB010000009">
    <property type="protein sequence ID" value="MBA0658656.1"/>
    <property type="molecule type" value="Genomic_DNA"/>
</dbReference>
<dbReference type="AlphaFoldDB" id="A0A7J8V793"/>
<dbReference type="PANTHER" id="PTHR31896:SF75">
    <property type="entry name" value="HXXXD-TYPE ACYL-TRANSFERASE FAMILY PROTEIN"/>
    <property type="match status" value="1"/>
</dbReference>
<name>A0A7J8V793_9ROSI</name>
<dbReference type="Proteomes" id="UP000593573">
    <property type="component" value="Unassembled WGS sequence"/>
</dbReference>
<evidence type="ECO:0008006" key="4">
    <source>
        <dbReference type="Google" id="ProtNLM"/>
    </source>
</evidence>
<accession>A0A7J8V793</accession>
<dbReference type="Gene3D" id="3.30.559.10">
    <property type="entry name" value="Chloramphenicol acetyltransferase-like domain"/>
    <property type="match status" value="2"/>
</dbReference>